<keyword evidence="3 10" id="KW-0808">Transferase</keyword>
<feature type="domain" description="Glycosyltransferase 2-like" evidence="9">
    <location>
        <begin position="6"/>
        <end position="169"/>
    </location>
</feature>
<dbReference type="InterPro" id="IPR050256">
    <property type="entry name" value="Glycosyltransferase_2"/>
</dbReference>
<dbReference type="GO" id="GO:0009103">
    <property type="term" value="P:lipopolysaccharide biosynthetic process"/>
    <property type="evidence" value="ECO:0007669"/>
    <property type="project" value="UniProtKB-KW"/>
</dbReference>
<dbReference type="AlphaFoldDB" id="A0A0F0CPM0"/>
<evidence type="ECO:0000256" key="3">
    <source>
        <dbReference type="ARBA" id="ARBA00022679"/>
    </source>
</evidence>
<dbReference type="InterPro" id="IPR001173">
    <property type="entry name" value="Glyco_trans_2-like"/>
</dbReference>
<dbReference type="SUPFAM" id="SSF53448">
    <property type="entry name" value="Nucleotide-diphospho-sugar transferases"/>
    <property type="match status" value="1"/>
</dbReference>
<evidence type="ECO:0000259" key="9">
    <source>
        <dbReference type="Pfam" id="PF00535"/>
    </source>
</evidence>
<keyword evidence="2" id="KW-0328">Glycosyltransferase</keyword>
<keyword evidence="4 8" id="KW-0812">Transmembrane</keyword>
<keyword evidence="11" id="KW-1185">Reference proteome</keyword>
<feature type="transmembrane region" description="Helical" evidence="8">
    <location>
        <begin position="235"/>
        <end position="257"/>
    </location>
</feature>
<dbReference type="PANTHER" id="PTHR48090:SF3">
    <property type="entry name" value="UNDECAPRENYL-PHOSPHATE 4-DEOXY-4-FORMAMIDO-L-ARABINOSE TRANSFERASE"/>
    <property type="match status" value="1"/>
</dbReference>
<evidence type="ECO:0000256" key="7">
    <source>
        <dbReference type="ARBA" id="ARBA00023136"/>
    </source>
</evidence>
<dbReference type="Proteomes" id="UP000033428">
    <property type="component" value="Unassembled WGS sequence"/>
</dbReference>
<dbReference type="EMBL" id="JYNY01000203">
    <property type="protein sequence ID" value="KJJ85197.1"/>
    <property type="molecule type" value="Genomic_DNA"/>
</dbReference>
<keyword evidence="1" id="KW-1003">Cell membrane</keyword>
<dbReference type="GO" id="GO:0005886">
    <property type="term" value="C:plasma membrane"/>
    <property type="evidence" value="ECO:0007669"/>
    <property type="project" value="TreeGrafter"/>
</dbReference>
<keyword evidence="7 8" id="KW-0472">Membrane</keyword>
<dbReference type="InterPro" id="IPR029044">
    <property type="entry name" value="Nucleotide-diphossugar_trans"/>
</dbReference>
<keyword evidence="6 8" id="KW-1133">Transmembrane helix</keyword>
<evidence type="ECO:0000313" key="10">
    <source>
        <dbReference type="EMBL" id="KJJ85197.1"/>
    </source>
</evidence>
<evidence type="ECO:0000256" key="4">
    <source>
        <dbReference type="ARBA" id="ARBA00022692"/>
    </source>
</evidence>
<sequence length="313" mass="35458">MNTEISIIVPVYNEETNVPILYNEITSILKIINKSYEILFINDGSTDGTLNQLQALKKESTTLKIINFTRNFGQTPALMAGFNNASGKILITLDGDLQNDPKDIPILLNKINEGYDLVTGWRKNRKDNLFVRTIPSKIANKLINKMLKTTLHDYGCTLKAYKQEITKDLALYGEMHRFIPAIAVARGAKIAEIIVNHRPRIHGKTKYNLSRTGKVLLDLLFLSFLNTYGTKPIRFFGSLSILSFFGGIVSTLVLIYMKIMLKNDMTGNPLLILSALCFLMSLQLISIGFLGEIEIRTYYESQDKKTYYIKEII</sequence>
<accession>A0A0F0CPM0</accession>
<gene>
    <name evidence="10" type="ORF">OMAG_000909</name>
</gene>
<evidence type="ECO:0000256" key="1">
    <source>
        <dbReference type="ARBA" id="ARBA00022475"/>
    </source>
</evidence>
<evidence type="ECO:0000256" key="5">
    <source>
        <dbReference type="ARBA" id="ARBA00022985"/>
    </source>
</evidence>
<organism evidence="10 11">
    <name type="scientific">Candidatus Omnitrophus magneticus</name>
    <dbReference type="NCBI Taxonomy" id="1609969"/>
    <lineage>
        <taxon>Bacteria</taxon>
        <taxon>Pseudomonadati</taxon>
        <taxon>Candidatus Omnitrophota</taxon>
        <taxon>Candidatus Omnitrophus</taxon>
    </lineage>
</organism>
<keyword evidence="5" id="KW-0448">Lipopolysaccharide biosynthesis</keyword>
<evidence type="ECO:0000256" key="8">
    <source>
        <dbReference type="SAM" id="Phobius"/>
    </source>
</evidence>
<protein>
    <submittedName>
        <fullName evidence="10">Glycosyl transferase family protein</fullName>
    </submittedName>
</protein>
<evidence type="ECO:0000256" key="6">
    <source>
        <dbReference type="ARBA" id="ARBA00022989"/>
    </source>
</evidence>
<proteinExistence type="predicted"/>
<feature type="transmembrane region" description="Helical" evidence="8">
    <location>
        <begin position="269"/>
        <end position="290"/>
    </location>
</feature>
<evidence type="ECO:0000256" key="2">
    <source>
        <dbReference type="ARBA" id="ARBA00022676"/>
    </source>
</evidence>
<name>A0A0F0CPM0_9BACT</name>
<comment type="caution">
    <text evidence="10">The sequence shown here is derived from an EMBL/GenBank/DDBJ whole genome shotgun (WGS) entry which is preliminary data.</text>
</comment>
<dbReference type="PATRIC" id="fig|1609969.3.peg.978"/>
<dbReference type="GO" id="GO:0016757">
    <property type="term" value="F:glycosyltransferase activity"/>
    <property type="evidence" value="ECO:0007669"/>
    <property type="project" value="UniProtKB-KW"/>
</dbReference>
<evidence type="ECO:0000313" key="11">
    <source>
        <dbReference type="Proteomes" id="UP000033428"/>
    </source>
</evidence>
<dbReference type="Pfam" id="PF00535">
    <property type="entry name" value="Glycos_transf_2"/>
    <property type="match status" value="1"/>
</dbReference>
<dbReference type="PANTHER" id="PTHR48090">
    <property type="entry name" value="UNDECAPRENYL-PHOSPHATE 4-DEOXY-4-FORMAMIDO-L-ARABINOSE TRANSFERASE-RELATED"/>
    <property type="match status" value="1"/>
</dbReference>
<reference evidence="10 11" key="1">
    <citation type="submission" date="2015-02" db="EMBL/GenBank/DDBJ databases">
        <title>Single-cell genomics of uncultivated deep-branching MTB reveals a conserved set of magnetosome genes.</title>
        <authorList>
            <person name="Kolinko S."/>
            <person name="Richter M."/>
            <person name="Glockner F.O."/>
            <person name="Brachmann A."/>
            <person name="Schuler D."/>
        </authorList>
    </citation>
    <scope>NUCLEOTIDE SEQUENCE [LARGE SCALE GENOMIC DNA]</scope>
    <source>
        <strain evidence="10">SKK-01</strain>
    </source>
</reference>
<dbReference type="CDD" id="cd04187">
    <property type="entry name" value="DPM1_like_bac"/>
    <property type="match status" value="1"/>
</dbReference>
<dbReference type="Gene3D" id="3.90.550.10">
    <property type="entry name" value="Spore Coat Polysaccharide Biosynthesis Protein SpsA, Chain A"/>
    <property type="match status" value="1"/>
</dbReference>